<name>A0A0C9Y113_9AGAR</name>
<dbReference type="Proteomes" id="UP000054477">
    <property type="component" value="Unassembled WGS sequence"/>
</dbReference>
<gene>
    <name evidence="1" type="ORF">K443DRAFT_2120</name>
</gene>
<evidence type="ECO:0000313" key="2">
    <source>
        <dbReference type="Proteomes" id="UP000054477"/>
    </source>
</evidence>
<dbReference type="HOGENOM" id="CLU_1722656_0_0_1"/>
<reference evidence="2" key="2">
    <citation type="submission" date="2015-01" db="EMBL/GenBank/DDBJ databases">
        <title>Evolutionary Origins and Diversification of the Mycorrhizal Mutualists.</title>
        <authorList>
            <consortium name="DOE Joint Genome Institute"/>
            <consortium name="Mycorrhizal Genomics Consortium"/>
            <person name="Kohler A."/>
            <person name="Kuo A."/>
            <person name="Nagy L.G."/>
            <person name="Floudas D."/>
            <person name="Copeland A."/>
            <person name="Barry K.W."/>
            <person name="Cichocki N."/>
            <person name="Veneault-Fourrey C."/>
            <person name="LaButti K."/>
            <person name="Lindquist E.A."/>
            <person name="Lipzen A."/>
            <person name="Lundell T."/>
            <person name="Morin E."/>
            <person name="Murat C."/>
            <person name="Riley R."/>
            <person name="Ohm R."/>
            <person name="Sun H."/>
            <person name="Tunlid A."/>
            <person name="Henrissat B."/>
            <person name="Grigoriev I.V."/>
            <person name="Hibbett D.S."/>
            <person name="Martin F."/>
        </authorList>
    </citation>
    <scope>NUCLEOTIDE SEQUENCE [LARGE SCALE GENOMIC DNA]</scope>
    <source>
        <strain evidence="2">LaAM-08-1</strain>
    </source>
</reference>
<dbReference type="EMBL" id="KN838546">
    <property type="protein sequence ID" value="KIK07554.1"/>
    <property type="molecule type" value="Genomic_DNA"/>
</dbReference>
<organism evidence="1 2">
    <name type="scientific">Laccaria amethystina LaAM-08-1</name>
    <dbReference type="NCBI Taxonomy" id="1095629"/>
    <lineage>
        <taxon>Eukaryota</taxon>
        <taxon>Fungi</taxon>
        <taxon>Dikarya</taxon>
        <taxon>Basidiomycota</taxon>
        <taxon>Agaricomycotina</taxon>
        <taxon>Agaricomycetes</taxon>
        <taxon>Agaricomycetidae</taxon>
        <taxon>Agaricales</taxon>
        <taxon>Agaricineae</taxon>
        <taxon>Hydnangiaceae</taxon>
        <taxon>Laccaria</taxon>
    </lineage>
</organism>
<reference evidence="1 2" key="1">
    <citation type="submission" date="2014-04" db="EMBL/GenBank/DDBJ databases">
        <authorList>
            <consortium name="DOE Joint Genome Institute"/>
            <person name="Kuo A."/>
            <person name="Kohler A."/>
            <person name="Nagy L.G."/>
            <person name="Floudas D."/>
            <person name="Copeland A."/>
            <person name="Barry K.W."/>
            <person name="Cichocki N."/>
            <person name="Veneault-Fourrey C."/>
            <person name="LaButti K."/>
            <person name="Lindquist E.A."/>
            <person name="Lipzen A."/>
            <person name="Lundell T."/>
            <person name="Morin E."/>
            <person name="Murat C."/>
            <person name="Sun H."/>
            <person name="Tunlid A."/>
            <person name="Henrissat B."/>
            <person name="Grigoriev I.V."/>
            <person name="Hibbett D.S."/>
            <person name="Martin F."/>
            <person name="Nordberg H.P."/>
            <person name="Cantor M.N."/>
            <person name="Hua S.X."/>
        </authorList>
    </citation>
    <scope>NUCLEOTIDE SEQUENCE [LARGE SCALE GENOMIC DNA]</scope>
    <source>
        <strain evidence="1 2">LaAM-08-1</strain>
    </source>
</reference>
<proteinExistence type="predicted"/>
<dbReference type="AlphaFoldDB" id="A0A0C9Y113"/>
<evidence type="ECO:0000313" key="1">
    <source>
        <dbReference type="EMBL" id="KIK07554.1"/>
    </source>
</evidence>
<accession>A0A0C9Y113</accession>
<protein>
    <submittedName>
        <fullName evidence="1">Uncharacterized protein</fullName>
    </submittedName>
</protein>
<keyword evidence="2" id="KW-1185">Reference proteome</keyword>
<sequence length="152" mass="17003">MPFGLFRRHAKVNLPTSDPPVRRLPGSGAVKASVLIVPPDGLVCKTGMKYAEFDVEADPILLMVCSNYNITRVIEVSQCNTSATIIADIVLVEHDGGGEVEPEAWYLPSAHPWRFPILDEDRATLLARSKVEKRYKTVLWEWHRPLSPLLKA</sequence>